<evidence type="ECO:0000256" key="1">
    <source>
        <dbReference type="SAM" id="MobiDB-lite"/>
    </source>
</evidence>
<feature type="compositionally biased region" description="Low complexity" evidence="1">
    <location>
        <begin position="16"/>
        <end position="40"/>
    </location>
</feature>
<dbReference type="OrthoDB" id="2497879at2759"/>
<dbReference type="GeneID" id="13543105"/>
<evidence type="ECO:0000313" key="3">
    <source>
        <dbReference type="Proteomes" id="UP000008783"/>
    </source>
</evidence>
<dbReference type="InParanoid" id="H6QS08"/>
<dbReference type="VEuPathDB" id="FungiDB:PGTG_21575"/>
<protein>
    <recommendedName>
        <fullName evidence="4">Myb-like domain-containing protein</fullName>
    </recommendedName>
</protein>
<dbReference type="EMBL" id="DS178287">
    <property type="protein sequence ID" value="EHS63443.1"/>
    <property type="molecule type" value="Genomic_DNA"/>
</dbReference>
<dbReference type="PANTHER" id="PTHR45023:SF4">
    <property type="entry name" value="GLYCINE-RICH PROTEIN-RELATED"/>
    <property type="match status" value="1"/>
</dbReference>
<sequence length="126" mass="13915">MPPKTVVLDPLLSLMTPTTPTATTRTTPTTRPDPNATPTALVTQPAPSTEAHNENDEAPKKKAPKWTTEEDKQLCAAWLNTSRNSIVGNGQKAGTFWERVHQLYTDLVVDFNKDNKHSKTQKPLPV</sequence>
<evidence type="ECO:0000313" key="2">
    <source>
        <dbReference type="EMBL" id="EHS63443.1"/>
    </source>
</evidence>
<dbReference type="PANTHER" id="PTHR45023">
    <property type="match status" value="1"/>
</dbReference>
<accession>H6QS08</accession>
<reference evidence="3" key="1">
    <citation type="journal article" date="2011" name="Proc. Natl. Acad. Sci. U.S.A.">
        <title>Obligate biotrophy features unraveled by the genomic analysis of rust fungi.</title>
        <authorList>
            <person name="Duplessis S."/>
            <person name="Cuomo C.A."/>
            <person name="Lin Y.-C."/>
            <person name="Aerts A."/>
            <person name="Tisserant E."/>
            <person name="Veneault-Fourrey C."/>
            <person name="Joly D.L."/>
            <person name="Hacquard S."/>
            <person name="Amselem J."/>
            <person name="Cantarel B.L."/>
            <person name="Chiu R."/>
            <person name="Coutinho P.M."/>
            <person name="Feau N."/>
            <person name="Field M."/>
            <person name="Frey P."/>
            <person name="Gelhaye E."/>
            <person name="Goldberg J."/>
            <person name="Grabherr M.G."/>
            <person name="Kodira C.D."/>
            <person name="Kohler A."/>
            <person name="Kuees U."/>
            <person name="Lindquist E.A."/>
            <person name="Lucas S.M."/>
            <person name="Mago R."/>
            <person name="Mauceli E."/>
            <person name="Morin E."/>
            <person name="Murat C."/>
            <person name="Pangilinan J.L."/>
            <person name="Park R."/>
            <person name="Pearson M."/>
            <person name="Quesneville H."/>
            <person name="Rouhier N."/>
            <person name="Sakthikumar S."/>
            <person name="Salamov A.A."/>
            <person name="Schmutz J."/>
            <person name="Selles B."/>
            <person name="Shapiro H."/>
            <person name="Tanguay P."/>
            <person name="Tuskan G.A."/>
            <person name="Henrissat B."/>
            <person name="Van de Peer Y."/>
            <person name="Rouze P."/>
            <person name="Ellis J.G."/>
            <person name="Dodds P.N."/>
            <person name="Schein J.E."/>
            <person name="Zhong S."/>
            <person name="Hamelin R.C."/>
            <person name="Grigoriev I.V."/>
            <person name="Szabo L.J."/>
            <person name="Martin F."/>
        </authorList>
    </citation>
    <scope>NUCLEOTIDE SEQUENCE [LARGE SCALE GENOMIC DNA]</scope>
    <source>
        <strain evidence="3">CRL 75-36-700-3 / race SCCL</strain>
    </source>
</reference>
<dbReference type="RefSeq" id="XP_003889728.1">
    <property type="nucleotide sequence ID" value="XM_003889679.1"/>
</dbReference>
<keyword evidence="3" id="KW-1185">Reference proteome</keyword>
<name>H6QS08_PUCGT</name>
<dbReference type="KEGG" id="pgr:PGTG_21575"/>
<gene>
    <name evidence="2" type="ORF">PGTG_21575</name>
</gene>
<dbReference type="AlphaFoldDB" id="H6QS08"/>
<evidence type="ECO:0008006" key="4">
    <source>
        <dbReference type="Google" id="ProtNLM"/>
    </source>
</evidence>
<proteinExistence type="predicted"/>
<dbReference type="Proteomes" id="UP000008783">
    <property type="component" value="Unassembled WGS sequence"/>
</dbReference>
<feature type="region of interest" description="Disordered" evidence="1">
    <location>
        <begin position="1"/>
        <end position="69"/>
    </location>
</feature>
<feature type="compositionally biased region" description="Basic and acidic residues" evidence="1">
    <location>
        <begin position="51"/>
        <end position="60"/>
    </location>
</feature>
<dbReference type="STRING" id="418459.H6QS08"/>
<dbReference type="HOGENOM" id="CLU_1982650_0_0_1"/>
<organism evidence="2 3">
    <name type="scientific">Puccinia graminis f. sp. tritici (strain CRL 75-36-700-3 / race SCCL)</name>
    <name type="common">Black stem rust fungus</name>
    <dbReference type="NCBI Taxonomy" id="418459"/>
    <lineage>
        <taxon>Eukaryota</taxon>
        <taxon>Fungi</taxon>
        <taxon>Dikarya</taxon>
        <taxon>Basidiomycota</taxon>
        <taxon>Pucciniomycotina</taxon>
        <taxon>Pucciniomycetes</taxon>
        <taxon>Pucciniales</taxon>
        <taxon>Pucciniaceae</taxon>
        <taxon>Puccinia</taxon>
    </lineage>
</organism>